<evidence type="ECO:0000256" key="7">
    <source>
        <dbReference type="SAM" id="Phobius"/>
    </source>
</evidence>
<dbReference type="Pfam" id="PF00005">
    <property type="entry name" value="ABC_tran"/>
    <property type="match status" value="1"/>
</dbReference>
<evidence type="ECO:0000259" key="8">
    <source>
        <dbReference type="PROSITE" id="PS50893"/>
    </source>
</evidence>
<feature type="transmembrane region" description="Helical" evidence="7">
    <location>
        <begin position="157"/>
        <end position="177"/>
    </location>
</feature>
<dbReference type="RefSeq" id="WP_380426291.1">
    <property type="nucleotide sequence ID" value="NZ_JBHRZV010000045.1"/>
</dbReference>
<feature type="transmembrane region" description="Helical" evidence="7">
    <location>
        <begin position="238"/>
        <end position="258"/>
    </location>
</feature>
<dbReference type="Pfam" id="PF00664">
    <property type="entry name" value="ABC_membrane"/>
    <property type="match status" value="1"/>
</dbReference>
<protein>
    <submittedName>
        <fullName evidence="10">ABC transporter ATP-binding protein</fullName>
    </submittedName>
</protein>
<keyword evidence="6 7" id="KW-0472">Membrane</keyword>
<evidence type="ECO:0000256" key="6">
    <source>
        <dbReference type="ARBA" id="ARBA00023136"/>
    </source>
</evidence>
<evidence type="ECO:0000313" key="11">
    <source>
        <dbReference type="Proteomes" id="UP001595807"/>
    </source>
</evidence>
<dbReference type="InterPro" id="IPR011527">
    <property type="entry name" value="ABC1_TM_dom"/>
</dbReference>
<dbReference type="InterPro" id="IPR027417">
    <property type="entry name" value="P-loop_NTPase"/>
</dbReference>
<keyword evidence="5 7" id="KW-1133">Transmembrane helix</keyword>
<proteinExistence type="predicted"/>
<dbReference type="InterPro" id="IPR017871">
    <property type="entry name" value="ABC_transporter-like_CS"/>
</dbReference>
<keyword evidence="2 7" id="KW-0812">Transmembrane</keyword>
<dbReference type="Gene3D" id="3.40.50.300">
    <property type="entry name" value="P-loop containing nucleotide triphosphate hydrolases"/>
    <property type="match status" value="1"/>
</dbReference>
<organism evidence="10 11">
    <name type="scientific">Streptococcus caprae</name>
    <dbReference type="NCBI Taxonomy" id="1640501"/>
    <lineage>
        <taxon>Bacteria</taxon>
        <taxon>Bacillati</taxon>
        <taxon>Bacillota</taxon>
        <taxon>Bacilli</taxon>
        <taxon>Lactobacillales</taxon>
        <taxon>Streptococcaceae</taxon>
        <taxon>Streptococcus</taxon>
    </lineage>
</organism>
<dbReference type="Proteomes" id="UP001595807">
    <property type="component" value="Unassembled WGS sequence"/>
</dbReference>
<comment type="caution">
    <text evidence="10">The sequence shown here is derived from an EMBL/GenBank/DDBJ whole genome shotgun (WGS) entry which is preliminary data.</text>
</comment>
<sequence>MKDLLKYFKGYIVETILGPLFKLFEALFELLVPLVIARIIDHTIPSGDQGQLNKQIGILFGLAALGILVALIAQYVSSKSAVGFTKQLNQDLFEKIMSLPKESRDQIGTSSLVARLTADTLQIQTGINIFLRLFLRAPIIVFGAIIMAFSIDAHLSLYFLVMVAVLFVIVFAVARLLNPLYATIRKKLDTLVNQTREQLQGMRVIRAFGQVEREKQAFQETNQAYTSLQIKAGNLSNLVAPLTFLTVNVTLLIVLWQGGMQVGGGSMSQGTLVALVNYLLQILTELLKVAILVTNLSQAFVSAKRVSAIFSETSEDLNQPLPEAVSLDLVLDVAELYFSYPEAHEPALENLNFQLAKGESLGIIGGTGSGKTSLVQLLCHLYQPTSGRLQIFANGQSPRTIADWRQWVGLVPQKAELFKGTVRSNLMLGLSNEPVSDDQVWQVLEKAQAKKFVAEKEGGLEAPVEAFGRNFSGGQRQRLTIARSLMQERPFLVLDDSTSALDYLTESKVLTTLKAMAVTLVMVSQRTRSLQSLDKILVLDEGKQVGFGSHEELLMTCPVYREIHESQQV</sequence>
<evidence type="ECO:0000259" key="9">
    <source>
        <dbReference type="PROSITE" id="PS50929"/>
    </source>
</evidence>
<accession>A0ABV8CVF8</accession>
<evidence type="ECO:0000256" key="2">
    <source>
        <dbReference type="ARBA" id="ARBA00022692"/>
    </source>
</evidence>
<dbReference type="InterPro" id="IPR039421">
    <property type="entry name" value="Type_1_exporter"/>
</dbReference>
<name>A0ABV8CVF8_9STRE</name>
<dbReference type="InterPro" id="IPR003593">
    <property type="entry name" value="AAA+_ATPase"/>
</dbReference>
<dbReference type="InterPro" id="IPR036640">
    <property type="entry name" value="ABC1_TM_sf"/>
</dbReference>
<keyword evidence="11" id="KW-1185">Reference proteome</keyword>
<feature type="domain" description="ABC transporter" evidence="8">
    <location>
        <begin position="331"/>
        <end position="566"/>
    </location>
</feature>
<reference evidence="11" key="1">
    <citation type="journal article" date="2019" name="Int. J. Syst. Evol. Microbiol.">
        <title>The Global Catalogue of Microorganisms (GCM) 10K type strain sequencing project: providing services to taxonomists for standard genome sequencing and annotation.</title>
        <authorList>
            <consortium name="The Broad Institute Genomics Platform"/>
            <consortium name="The Broad Institute Genome Sequencing Center for Infectious Disease"/>
            <person name="Wu L."/>
            <person name="Ma J."/>
        </authorList>
    </citation>
    <scope>NUCLEOTIDE SEQUENCE [LARGE SCALE GENOMIC DNA]</scope>
    <source>
        <strain evidence="11">CCUG 67170</strain>
    </source>
</reference>
<dbReference type="PROSITE" id="PS00211">
    <property type="entry name" value="ABC_TRANSPORTER_1"/>
    <property type="match status" value="1"/>
</dbReference>
<evidence type="ECO:0000256" key="3">
    <source>
        <dbReference type="ARBA" id="ARBA00022741"/>
    </source>
</evidence>
<dbReference type="EMBL" id="JBHRZV010000045">
    <property type="protein sequence ID" value="MFC3928077.1"/>
    <property type="molecule type" value="Genomic_DNA"/>
</dbReference>
<keyword evidence="3" id="KW-0547">Nucleotide-binding</keyword>
<evidence type="ECO:0000256" key="1">
    <source>
        <dbReference type="ARBA" id="ARBA00004651"/>
    </source>
</evidence>
<dbReference type="SUPFAM" id="SSF90123">
    <property type="entry name" value="ABC transporter transmembrane region"/>
    <property type="match status" value="1"/>
</dbReference>
<feature type="transmembrane region" description="Helical" evidence="7">
    <location>
        <begin position="56"/>
        <end position="76"/>
    </location>
</feature>
<evidence type="ECO:0000256" key="4">
    <source>
        <dbReference type="ARBA" id="ARBA00022840"/>
    </source>
</evidence>
<comment type="subcellular location">
    <subcellularLocation>
        <location evidence="1">Cell membrane</location>
        <topology evidence="1">Multi-pass membrane protein</topology>
    </subcellularLocation>
</comment>
<dbReference type="SMART" id="SM00382">
    <property type="entry name" value="AAA"/>
    <property type="match status" value="1"/>
</dbReference>
<feature type="domain" description="ABC transmembrane type-1" evidence="9">
    <location>
        <begin position="16"/>
        <end position="298"/>
    </location>
</feature>
<dbReference type="GO" id="GO:0005524">
    <property type="term" value="F:ATP binding"/>
    <property type="evidence" value="ECO:0007669"/>
    <property type="project" value="UniProtKB-KW"/>
</dbReference>
<dbReference type="PANTHER" id="PTHR43394">
    <property type="entry name" value="ATP-DEPENDENT PERMEASE MDL1, MITOCHONDRIAL"/>
    <property type="match status" value="1"/>
</dbReference>
<dbReference type="Gene3D" id="1.20.1560.10">
    <property type="entry name" value="ABC transporter type 1, transmembrane domain"/>
    <property type="match status" value="1"/>
</dbReference>
<dbReference type="InterPro" id="IPR003439">
    <property type="entry name" value="ABC_transporter-like_ATP-bd"/>
</dbReference>
<dbReference type="PROSITE" id="PS50893">
    <property type="entry name" value="ABC_TRANSPORTER_2"/>
    <property type="match status" value="1"/>
</dbReference>
<dbReference type="PANTHER" id="PTHR43394:SF1">
    <property type="entry name" value="ATP-BINDING CASSETTE SUB-FAMILY B MEMBER 10, MITOCHONDRIAL"/>
    <property type="match status" value="1"/>
</dbReference>
<evidence type="ECO:0000256" key="5">
    <source>
        <dbReference type="ARBA" id="ARBA00022989"/>
    </source>
</evidence>
<dbReference type="CDD" id="cd18548">
    <property type="entry name" value="ABC_6TM_Tm287_like"/>
    <property type="match status" value="1"/>
</dbReference>
<dbReference type="SUPFAM" id="SSF52540">
    <property type="entry name" value="P-loop containing nucleoside triphosphate hydrolases"/>
    <property type="match status" value="1"/>
</dbReference>
<gene>
    <name evidence="10" type="ORF">ACFORF_05765</name>
</gene>
<evidence type="ECO:0000313" key="10">
    <source>
        <dbReference type="EMBL" id="MFC3928077.1"/>
    </source>
</evidence>
<keyword evidence="4 10" id="KW-0067">ATP-binding</keyword>
<dbReference type="PROSITE" id="PS50929">
    <property type="entry name" value="ABC_TM1F"/>
    <property type="match status" value="1"/>
</dbReference>
<dbReference type="CDD" id="cd03228">
    <property type="entry name" value="ABCC_MRP_Like"/>
    <property type="match status" value="1"/>
</dbReference>
<feature type="transmembrane region" description="Helical" evidence="7">
    <location>
        <begin position="133"/>
        <end position="151"/>
    </location>
</feature>
<feature type="transmembrane region" description="Helical" evidence="7">
    <location>
        <begin position="12"/>
        <end position="36"/>
    </location>
</feature>